<dbReference type="Proteomes" id="UP000075816">
    <property type="component" value="Unassembled WGS sequence"/>
</dbReference>
<dbReference type="GO" id="GO:0006351">
    <property type="term" value="P:DNA-templated transcription"/>
    <property type="evidence" value="ECO:0007669"/>
    <property type="project" value="TreeGrafter"/>
</dbReference>
<keyword evidence="2" id="KW-1277">Toxin-antitoxin system</keyword>
<comment type="similarity">
    <text evidence="1">Belongs to the RelB/DinJ antitoxin family.</text>
</comment>
<dbReference type="PANTHER" id="PTHR38781">
    <property type="entry name" value="ANTITOXIN DINJ-RELATED"/>
    <property type="match status" value="1"/>
</dbReference>
<evidence type="ECO:0000313" key="4">
    <source>
        <dbReference type="Proteomes" id="UP000075816"/>
    </source>
</evidence>
<dbReference type="GO" id="GO:0006355">
    <property type="term" value="P:regulation of DNA-templated transcription"/>
    <property type="evidence" value="ECO:0007669"/>
    <property type="project" value="InterPro"/>
</dbReference>
<dbReference type="KEGG" id="fnf:BSQ88_10090"/>
<dbReference type="PANTHER" id="PTHR38781:SF1">
    <property type="entry name" value="ANTITOXIN DINJ-RELATED"/>
    <property type="match status" value="1"/>
</dbReference>
<evidence type="ECO:0000313" key="3">
    <source>
        <dbReference type="EMBL" id="KYL04972.1"/>
    </source>
</evidence>
<organism evidence="3 4">
    <name type="scientific">Fusobacterium necrophorum subsp. funduliforme</name>
    <dbReference type="NCBI Taxonomy" id="143387"/>
    <lineage>
        <taxon>Bacteria</taxon>
        <taxon>Fusobacteriati</taxon>
        <taxon>Fusobacteriota</taxon>
        <taxon>Fusobacteriia</taxon>
        <taxon>Fusobacteriales</taxon>
        <taxon>Fusobacteriaceae</taxon>
        <taxon>Fusobacterium</taxon>
    </lineage>
</organism>
<dbReference type="InterPro" id="IPR010985">
    <property type="entry name" value="Ribbon_hlx_hlx"/>
</dbReference>
<comment type="caution">
    <text evidence="3">The sequence shown here is derived from an EMBL/GenBank/DDBJ whole genome shotgun (WGS) entry which is preliminary data.</text>
</comment>
<sequence length="84" mass="9408">MAQISLRVDDNLKKNVEQICEEIGMSMSTAINIYLKKLVREGGIPFEVVADPFYSMKNLAVLDSRIADIKAGKNIAEHELIEVE</sequence>
<dbReference type="SUPFAM" id="SSF47598">
    <property type="entry name" value="Ribbon-helix-helix"/>
    <property type="match status" value="1"/>
</dbReference>
<dbReference type="GeneID" id="75076778"/>
<evidence type="ECO:0000256" key="2">
    <source>
        <dbReference type="ARBA" id="ARBA00022649"/>
    </source>
</evidence>
<dbReference type="NCBIfam" id="TIGR02384">
    <property type="entry name" value="RelB_DinJ"/>
    <property type="match status" value="1"/>
</dbReference>
<protein>
    <submittedName>
        <fullName evidence="3">Addiction module antitoxin</fullName>
    </submittedName>
</protein>
<proteinExistence type="inferred from homology"/>
<dbReference type="Gene3D" id="1.10.1220.10">
    <property type="entry name" value="Met repressor-like"/>
    <property type="match status" value="1"/>
</dbReference>
<dbReference type="Pfam" id="PF04221">
    <property type="entry name" value="RelB"/>
    <property type="match status" value="1"/>
</dbReference>
<gene>
    <name evidence="3" type="ORF">A2J07_09750</name>
</gene>
<reference evidence="3 4" key="1">
    <citation type="submission" date="2016-03" db="EMBL/GenBank/DDBJ databases">
        <title>Comparative genomics of human isolates of Fusobacterium necrophorum.</title>
        <authorList>
            <person name="Jensen A."/>
            <person name="Bank S."/>
            <person name="Andersen P.S."/>
            <person name="Kristensen L.H."/>
            <person name="Prag J."/>
        </authorList>
    </citation>
    <scope>NUCLEOTIDE SEQUENCE [LARGE SCALE GENOMIC DNA]</scope>
    <source>
        <strain evidence="3 4">LS_1264</strain>
    </source>
</reference>
<dbReference type="eggNOG" id="COG3077">
    <property type="taxonomic scope" value="Bacteria"/>
</dbReference>
<dbReference type="SMR" id="A0A161QVR1"/>
<evidence type="ECO:0000256" key="1">
    <source>
        <dbReference type="ARBA" id="ARBA00010562"/>
    </source>
</evidence>
<dbReference type="AlphaFoldDB" id="A0A161QVR1"/>
<dbReference type="EMBL" id="LVEA01000025">
    <property type="protein sequence ID" value="KYL04972.1"/>
    <property type="molecule type" value="Genomic_DNA"/>
</dbReference>
<accession>A0A161QVR1</accession>
<dbReference type="RefSeq" id="WP_005957963.1">
    <property type="nucleotide sequence ID" value="NZ_CAXOUE010000021.1"/>
</dbReference>
<dbReference type="InterPro" id="IPR013321">
    <property type="entry name" value="Arc_rbn_hlx_hlx"/>
</dbReference>
<name>A0A161QVR1_9FUSO</name>
<dbReference type="InterPro" id="IPR007337">
    <property type="entry name" value="RelB/DinJ"/>
</dbReference>